<dbReference type="GO" id="GO:0000209">
    <property type="term" value="P:protein polyubiquitination"/>
    <property type="evidence" value="ECO:0007669"/>
    <property type="project" value="TreeGrafter"/>
</dbReference>
<comment type="similarity">
    <text evidence="2">Belongs to the UPL family. K-HECT subfamily.</text>
</comment>
<dbReference type="STRING" id="796925.A0A137NZB5"/>
<evidence type="ECO:0000313" key="9">
    <source>
        <dbReference type="EMBL" id="KXN68180.1"/>
    </source>
</evidence>
<accession>A0A137NZB5</accession>
<evidence type="ECO:0000256" key="5">
    <source>
        <dbReference type="ARBA" id="ARBA00022786"/>
    </source>
</evidence>
<dbReference type="Pfam" id="PF00632">
    <property type="entry name" value="HECT"/>
    <property type="match status" value="1"/>
</dbReference>
<dbReference type="PROSITE" id="PS50237">
    <property type="entry name" value="HECT"/>
    <property type="match status" value="1"/>
</dbReference>
<evidence type="ECO:0000256" key="2">
    <source>
        <dbReference type="ARBA" id="ARBA00006331"/>
    </source>
</evidence>
<gene>
    <name evidence="9" type="ORF">CONCODRAFT_72430</name>
</gene>
<feature type="compositionally biased region" description="Low complexity" evidence="7">
    <location>
        <begin position="761"/>
        <end position="772"/>
    </location>
</feature>
<dbReference type="SMART" id="SM00119">
    <property type="entry name" value="HECTc"/>
    <property type="match status" value="1"/>
</dbReference>
<feature type="region of interest" description="Disordered" evidence="7">
    <location>
        <begin position="1107"/>
        <end position="1131"/>
    </location>
</feature>
<dbReference type="SUPFAM" id="SSF56204">
    <property type="entry name" value="Hect, E3 ligase catalytic domain"/>
    <property type="match status" value="1"/>
</dbReference>
<dbReference type="OMA" id="AEPLSQF"/>
<dbReference type="InterPro" id="IPR011989">
    <property type="entry name" value="ARM-like"/>
</dbReference>
<dbReference type="GO" id="GO:0043161">
    <property type="term" value="P:proteasome-mediated ubiquitin-dependent protein catabolic process"/>
    <property type="evidence" value="ECO:0007669"/>
    <property type="project" value="TreeGrafter"/>
</dbReference>
<evidence type="ECO:0000256" key="6">
    <source>
        <dbReference type="PROSITE-ProRule" id="PRU00104"/>
    </source>
</evidence>
<keyword evidence="4" id="KW-0808">Transferase</keyword>
<evidence type="ECO:0000256" key="1">
    <source>
        <dbReference type="ARBA" id="ARBA00000885"/>
    </source>
</evidence>
<dbReference type="GO" id="GO:0061630">
    <property type="term" value="F:ubiquitin protein ligase activity"/>
    <property type="evidence" value="ECO:0007669"/>
    <property type="project" value="UniProtKB-EC"/>
</dbReference>
<sequence>MDSENNINIPTNSTSQKKSNRKSSRYSSSRQSPPVLRSANKRNRTPSPVNKLKKSPRKALSTRNSNSLTTDHSSMDQDQSQTFESDLNLPGNTNNSRNSRSEGFSVYQDNQAISQNINVENIDIHNSSFLSDSIDVIELSQSADPIIIDDGSEIEVSDTEMPSIIDNTLRHEESEDDRMSHDEDDSENDEDGSDNDDMDEDIDEYDYDDDDDDDDDGEGNSLRDDMYQERSIRYMTSHLSSGSFNSGAVDNSRSFATELELLKSQLSESRDSETQSLILQQISLFLQMNTEETMSNYSGYNTLIPLLIDHIRPSQDNFYTGFEEVEFGMLTETSQIDKIISALRCLDALMEGVPSLSRLIVRNGALPIFIEKLNQIEYIEQAEEVLKCLEKVAQEFPDQVVEHGGLVSLLRYIDFFSTDAQRHASQAAAYSCRLLKTEHLPIVLEVMPILERVLEFPDKTVVENACVCITRIIDPFKEDSANLEILLSESIRANLIKLLKPSHDQQNSFRPNSKIIKMFTDISRGSDSISIHLMESGILDIIYFYFVGSNSTSESTEHSSNSISRMVFNTMSSKDLNQTSEILDLAFSLLPTLPATGIFSLDPEKLDPNYYGTNSESIENSEEQSENHIDSNLINLIEKFNQKMVNVLMETYPTCNDSNVRYKILTTLLKSIHFSNPQNPDHILHSINFGEFLSMIFNKHEHPYLAIRGLQITQILLFKIDGYNTKLAREGVFYEIEKMSKTYQLPKPDNSQDKDSVPAPSTNNESSSTNNNITQSLVDLRTLISRSRSEFEQSHNGIPNQSELFAIVNRMMSNPLSAAGYNNIPPQEKPDLAKNILFRVEHLSSQFFDIQGSDISQLLSKLKDHFSSKSSQEKFDQSIDTFAQLLLGQHKDFDSPTNFELRISEIFNSLLESLKSQSSKSKISQKQLSFFTTCLKYPDFFSTLVSYLQSQLDLAEDFSHQSPKFVPYHHPFTMSNLDHQLRILVEPIDEEQGPSFMTRILSRFTVKVLAEYIQSYERHRSGSSNSSNQSTNRQHVDLEISRDIQHPSKSSSSTSNSSSYANIVKREQSENCIQLYLNDIVVPQGISVYQVYCLAYNRIISDNPNTRLSSTTPTLRYKKVPREESDKTNSSVSEFSKQFNTSKAISCKNIIDLIQIINNIAYESSSVYYPHLTQFERSNYADSLNAFQKVVQSNQFINSRLTSKVTRQINEDFLAVTRFLPNWCTTIITEYPFLLPFNIRLDFVKYYAFGINSAIASVSRKKSNSPASNPLTILQRNLSHRHSEIRFHRCKRQITRDDILANAQSILHSSNYNDAILEIQFTGEVGTGRGPTAEFFSLSFQELQMIKYDLWRVDSSLDSNSEYVYNQKGVFPRPLQFNSNNPNHSKRYQQMKLLGGLVAKALADNRIIDLPLNQHFIRSVFNTFNSSQVSFPSLDQNLKLLSIIDPITYQSLKHLVDLSNSHSASQIDDMGLSFEIPGYNDIELDSAQSDVTSTNVKRYLELVLDWTLNTGIQWALDAFTEGFNIYSDIEYMKIFTDDEITNLLGSDQEDWSLNTLIESIQTNHGYTMASPIITQFLETISNFDQTQKRLFLQFVTGSPRLPIGGFKALNPTFTIVRKDPESPNKSDDYLPSVMTCRNYFKLPQYSSPEILKTRLLQAIEEGQRSFDLS</sequence>
<dbReference type="PANTHER" id="PTHR45670:SF1">
    <property type="entry name" value="E3 UBIQUITIN-PROTEIN LIGASE HECTD1"/>
    <property type="match status" value="1"/>
</dbReference>
<dbReference type="InterPro" id="IPR000569">
    <property type="entry name" value="HECT_dom"/>
</dbReference>
<feature type="domain" description="HECT" evidence="8">
    <location>
        <begin position="1308"/>
        <end position="1669"/>
    </location>
</feature>
<dbReference type="EC" id="2.3.2.26" evidence="3"/>
<name>A0A137NZB5_CONC2</name>
<evidence type="ECO:0000259" key="8">
    <source>
        <dbReference type="PROSITE" id="PS50237"/>
    </source>
</evidence>
<feature type="region of interest" description="Disordered" evidence="7">
    <location>
        <begin position="1"/>
        <end position="102"/>
    </location>
</feature>
<organism evidence="9 10">
    <name type="scientific">Conidiobolus coronatus (strain ATCC 28846 / CBS 209.66 / NRRL 28638)</name>
    <name type="common">Delacroixia coronata</name>
    <dbReference type="NCBI Taxonomy" id="796925"/>
    <lineage>
        <taxon>Eukaryota</taxon>
        <taxon>Fungi</taxon>
        <taxon>Fungi incertae sedis</taxon>
        <taxon>Zoopagomycota</taxon>
        <taxon>Entomophthoromycotina</taxon>
        <taxon>Entomophthoromycetes</taxon>
        <taxon>Entomophthorales</taxon>
        <taxon>Ancylistaceae</taxon>
        <taxon>Conidiobolus</taxon>
    </lineage>
</organism>
<feature type="active site" description="Glycyl thioester intermediate" evidence="6">
    <location>
        <position position="1636"/>
    </location>
</feature>
<evidence type="ECO:0000313" key="10">
    <source>
        <dbReference type="Proteomes" id="UP000070444"/>
    </source>
</evidence>
<dbReference type="EMBL" id="KQ964590">
    <property type="protein sequence ID" value="KXN68180.1"/>
    <property type="molecule type" value="Genomic_DNA"/>
</dbReference>
<reference evidence="9 10" key="1">
    <citation type="journal article" date="2015" name="Genome Biol. Evol.">
        <title>Phylogenomic analyses indicate that early fungi evolved digesting cell walls of algal ancestors of land plants.</title>
        <authorList>
            <person name="Chang Y."/>
            <person name="Wang S."/>
            <person name="Sekimoto S."/>
            <person name="Aerts A.L."/>
            <person name="Choi C."/>
            <person name="Clum A."/>
            <person name="LaButti K.M."/>
            <person name="Lindquist E.A."/>
            <person name="Yee Ngan C."/>
            <person name="Ohm R.A."/>
            <person name="Salamov A.A."/>
            <person name="Grigoriev I.V."/>
            <person name="Spatafora J.W."/>
            <person name="Berbee M.L."/>
        </authorList>
    </citation>
    <scope>NUCLEOTIDE SEQUENCE [LARGE SCALE GENOMIC DNA]</scope>
    <source>
        <strain evidence="9 10">NRRL 28638</strain>
    </source>
</reference>
<feature type="compositionally biased region" description="Polar residues" evidence="7">
    <location>
        <begin position="61"/>
        <end position="102"/>
    </location>
</feature>
<keyword evidence="5 6" id="KW-0833">Ubl conjugation pathway</keyword>
<feature type="compositionally biased region" description="Basic and acidic residues" evidence="7">
    <location>
        <begin position="168"/>
        <end position="181"/>
    </location>
</feature>
<dbReference type="SUPFAM" id="SSF48371">
    <property type="entry name" value="ARM repeat"/>
    <property type="match status" value="1"/>
</dbReference>
<dbReference type="InterPro" id="IPR016024">
    <property type="entry name" value="ARM-type_fold"/>
</dbReference>
<evidence type="ECO:0000256" key="4">
    <source>
        <dbReference type="ARBA" id="ARBA00022679"/>
    </source>
</evidence>
<dbReference type="InterPro" id="IPR045322">
    <property type="entry name" value="HECTD1/TRIP12-like"/>
</dbReference>
<feature type="region of interest" description="Disordered" evidence="7">
    <location>
        <begin position="150"/>
        <end position="227"/>
    </location>
</feature>
<dbReference type="OrthoDB" id="423283at2759"/>
<dbReference type="Gene3D" id="3.90.1750.10">
    <property type="entry name" value="Hect, E3 ligase catalytic domains"/>
    <property type="match status" value="1"/>
</dbReference>
<feature type="region of interest" description="Disordered" evidence="7">
    <location>
        <begin position="744"/>
        <end position="772"/>
    </location>
</feature>
<keyword evidence="10" id="KW-1185">Reference proteome</keyword>
<dbReference type="Gene3D" id="3.30.2410.10">
    <property type="entry name" value="Hect, E3 ligase catalytic domain"/>
    <property type="match status" value="1"/>
</dbReference>
<protein>
    <recommendedName>
        <fullName evidence="3">HECT-type E3 ubiquitin transferase</fullName>
        <ecNumber evidence="3">2.3.2.26</ecNumber>
    </recommendedName>
</protein>
<dbReference type="Gene3D" id="1.25.10.10">
    <property type="entry name" value="Leucine-rich Repeat Variant"/>
    <property type="match status" value="1"/>
</dbReference>
<evidence type="ECO:0000256" key="3">
    <source>
        <dbReference type="ARBA" id="ARBA00012485"/>
    </source>
</evidence>
<dbReference type="PANTHER" id="PTHR45670">
    <property type="entry name" value="E3 UBIQUITIN-PROTEIN LIGASE TRIP12"/>
    <property type="match status" value="1"/>
</dbReference>
<feature type="compositionally biased region" description="Polar residues" evidence="7">
    <location>
        <begin position="1"/>
        <end position="10"/>
    </location>
</feature>
<proteinExistence type="inferred from homology"/>
<dbReference type="Proteomes" id="UP000070444">
    <property type="component" value="Unassembled WGS sequence"/>
</dbReference>
<evidence type="ECO:0000256" key="7">
    <source>
        <dbReference type="SAM" id="MobiDB-lite"/>
    </source>
</evidence>
<comment type="catalytic activity">
    <reaction evidence="1">
        <text>S-ubiquitinyl-[E2 ubiquitin-conjugating enzyme]-L-cysteine + [acceptor protein]-L-lysine = [E2 ubiquitin-conjugating enzyme]-L-cysteine + N(6)-ubiquitinyl-[acceptor protein]-L-lysine.</text>
        <dbReference type="EC" id="2.3.2.26"/>
    </reaction>
</comment>
<dbReference type="InterPro" id="IPR035983">
    <property type="entry name" value="Hect_E3_ubiquitin_ligase"/>
</dbReference>
<feature type="compositionally biased region" description="Acidic residues" evidence="7">
    <location>
        <begin position="182"/>
        <end position="218"/>
    </location>
</feature>